<dbReference type="InterPro" id="IPR036691">
    <property type="entry name" value="Endo/exonu/phosph_ase_sf"/>
</dbReference>
<accession>A0A7J6P9K2</accession>
<organism evidence="2 3">
    <name type="scientific">Perkinsus olseni</name>
    <name type="common">Perkinsus atlanticus</name>
    <dbReference type="NCBI Taxonomy" id="32597"/>
    <lineage>
        <taxon>Eukaryota</taxon>
        <taxon>Sar</taxon>
        <taxon>Alveolata</taxon>
        <taxon>Perkinsozoa</taxon>
        <taxon>Perkinsea</taxon>
        <taxon>Perkinsida</taxon>
        <taxon>Perkinsidae</taxon>
        <taxon>Perkinsus</taxon>
    </lineage>
</organism>
<evidence type="ECO:0000313" key="3">
    <source>
        <dbReference type="Proteomes" id="UP000553632"/>
    </source>
</evidence>
<dbReference type="SUPFAM" id="SSF56219">
    <property type="entry name" value="DNase I-like"/>
    <property type="match status" value="1"/>
</dbReference>
<dbReference type="Proteomes" id="UP000553632">
    <property type="component" value="Unassembled WGS sequence"/>
</dbReference>
<keyword evidence="3" id="KW-1185">Reference proteome</keyword>
<gene>
    <name evidence="2" type="ORF">FOZ63_016060</name>
</gene>
<feature type="region of interest" description="Disordered" evidence="1">
    <location>
        <begin position="160"/>
        <end position="202"/>
    </location>
</feature>
<sequence>MLAVCSPPGQSYSNAFVVQNVAANWNDVGPDPVWFRRQKQSPGLCEDDIGQPGFTKAEQDRQVGVQPFAELLKTGGLIDAYRHCHPDEDWEKDATWRGAPGKPPNPPEFGRFYGKGMRIDYVLVPESMTKDVQSVENLGIGKERKGFMGSDHAPLLTTIDIRQPETSPGSLEKASDSGHGEAKRAEPDGRPEPSAGVVELDD</sequence>
<evidence type="ECO:0000313" key="2">
    <source>
        <dbReference type="EMBL" id="KAF4692853.1"/>
    </source>
</evidence>
<dbReference type="EMBL" id="JABANO010039442">
    <property type="protein sequence ID" value="KAF4692853.1"/>
    <property type="molecule type" value="Genomic_DNA"/>
</dbReference>
<proteinExistence type="predicted"/>
<evidence type="ECO:0000256" key="1">
    <source>
        <dbReference type="SAM" id="MobiDB-lite"/>
    </source>
</evidence>
<name>A0A7J6P9K2_PEROL</name>
<evidence type="ECO:0008006" key="4">
    <source>
        <dbReference type="Google" id="ProtNLM"/>
    </source>
</evidence>
<feature type="compositionally biased region" description="Basic and acidic residues" evidence="1">
    <location>
        <begin position="173"/>
        <end position="191"/>
    </location>
</feature>
<comment type="caution">
    <text evidence="2">The sequence shown here is derived from an EMBL/GenBank/DDBJ whole genome shotgun (WGS) entry which is preliminary data.</text>
</comment>
<reference evidence="2 3" key="1">
    <citation type="submission" date="2020-04" db="EMBL/GenBank/DDBJ databases">
        <title>Perkinsus olseni comparative genomics.</title>
        <authorList>
            <person name="Bogema D.R."/>
        </authorList>
    </citation>
    <scope>NUCLEOTIDE SEQUENCE [LARGE SCALE GENOMIC DNA]</scope>
    <source>
        <strain evidence="2 3">ATCC PRA-207</strain>
    </source>
</reference>
<dbReference type="Gene3D" id="3.60.10.10">
    <property type="entry name" value="Endonuclease/exonuclease/phosphatase"/>
    <property type="match status" value="1"/>
</dbReference>
<dbReference type="AlphaFoldDB" id="A0A7J6P9K2"/>
<protein>
    <recommendedName>
        <fullName evidence="4">DNA-(Apurinic or apyrimidinic site) lyase</fullName>
    </recommendedName>
</protein>